<dbReference type="InterPro" id="IPR014836">
    <property type="entry name" value="Integrin_bsu_cyt_dom"/>
</dbReference>
<dbReference type="InterPro" id="IPR057243">
    <property type="entry name" value="Integrin_I-EGF_CS"/>
</dbReference>
<gene>
    <name evidence="21" type="ORF">NECAME_15363</name>
</gene>
<dbReference type="InterPro" id="IPR032695">
    <property type="entry name" value="Integrin_dom_sf"/>
</dbReference>
<dbReference type="SUPFAM" id="SSF53300">
    <property type="entry name" value="vWA-like"/>
    <property type="match status" value="1"/>
</dbReference>
<dbReference type="FunFam" id="2.10.25.10:FF:000694">
    <property type="entry name" value="Integrin beta"/>
    <property type="match status" value="1"/>
</dbReference>
<evidence type="ECO:0000256" key="1">
    <source>
        <dbReference type="ARBA" id="ARBA00004251"/>
    </source>
</evidence>
<reference evidence="22" key="1">
    <citation type="journal article" date="2014" name="Nat. Genet.">
        <title>Genome of the human hookworm Necator americanus.</title>
        <authorList>
            <person name="Tang Y.T."/>
            <person name="Gao X."/>
            <person name="Rosa B.A."/>
            <person name="Abubucker S."/>
            <person name="Hallsworth-Pepin K."/>
            <person name="Martin J."/>
            <person name="Tyagi R."/>
            <person name="Heizer E."/>
            <person name="Zhang X."/>
            <person name="Bhonagiri-Palsikar V."/>
            <person name="Minx P."/>
            <person name="Warren W.C."/>
            <person name="Wang Q."/>
            <person name="Zhan B."/>
            <person name="Hotez P.J."/>
            <person name="Sternberg P.W."/>
            <person name="Dougall A."/>
            <person name="Gaze S.T."/>
            <person name="Mulvenna J."/>
            <person name="Sotillo J."/>
            <person name="Ranganathan S."/>
            <person name="Rabelo E.M."/>
            <person name="Wilson R.K."/>
            <person name="Felgner P.L."/>
            <person name="Bethony J."/>
            <person name="Hawdon J.M."/>
            <person name="Gasser R.B."/>
            <person name="Loukas A."/>
            <person name="Mitreva M."/>
        </authorList>
    </citation>
    <scope>NUCLEOTIDE SEQUENCE [LARGE SCALE GENOMIC DNA]</scope>
</reference>
<evidence type="ECO:0000256" key="9">
    <source>
        <dbReference type="ARBA" id="ARBA00022889"/>
    </source>
</evidence>
<dbReference type="Pfam" id="PF07965">
    <property type="entry name" value="Integrin_B_tail"/>
    <property type="match status" value="1"/>
</dbReference>
<evidence type="ECO:0000256" key="4">
    <source>
        <dbReference type="ARBA" id="ARBA00022536"/>
    </source>
</evidence>
<dbReference type="GO" id="GO:0005178">
    <property type="term" value="F:integrin binding"/>
    <property type="evidence" value="ECO:0007669"/>
    <property type="project" value="TreeGrafter"/>
</dbReference>
<dbReference type="PRINTS" id="PR01186">
    <property type="entry name" value="INTEGRINB"/>
</dbReference>
<dbReference type="Pfam" id="PF23105">
    <property type="entry name" value="EGF_integrin"/>
    <property type="match status" value="1"/>
</dbReference>
<dbReference type="SUPFAM" id="SSF57196">
    <property type="entry name" value="EGF/Laminin"/>
    <property type="match status" value="1"/>
</dbReference>
<keyword evidence="3" id="KW-1003">Cell membrane</keyword>
<dbReference type="SMART" id="SM00187">
    <property type="entry name" value="INB"/>
    <property type="match status" value="1"/>
</dbReference>
<sequence length="887" mass="98877">MFGAIVLSLLVGATIPADVSDWKTGEVTGEVVEGRKDFPCYSLSRDNYTCSACIQLHDSCAWCGAPLFDAKKQYARCDNRARLLEHGCPESHIEDPQTVLEVERDEPLSDKGQVENEDDAVQLKPQEMFVEIRPKSRVRFNVTYRQAVDYPVDLYYLMDLSYSMKDDKQKLSELGDLLAVRMRNITKNFRLGFGSFIDKKLMPFIDPRIEKQKSPCAEPCAEPYGFKHQMTLTTNTEKFKAEVDKAEISGNLDAPEGGFDAVVQALACNSKIGWRERARKMIVFSTDAGFHFAGDGRLAGVVEPNDGECHLDRDGYYTETLKQDYPSIALLHQMIKDRKANIIFAVTKGNHDLYTQLSDSLPDVSSSVGILETDSRNIVDLIEGEYLKISEKIIMVDNANASDGLKITYRSMCLDGTTLRDTNVCEGIRVGDEVQFEVTLEATHCVEKRDFVLRIGPSGLDETLIVNVKVLCDCDCEQEDRIVENAEECHGGDMVCGVCRCKGGNVGRYCECNRPGMSTAALNEKCKRTVLGRACECPISQDSCMSANGKICNGKGECICGRCRCFDGPDGNRYSGAKCEICPTCPTKCIEYKPCVMCQQWGTGPYDEERCAECPFKVIPVEELPGLLFSAKFSSTPRNKFLENSASAIISTVLVMIAKFVPNMENVIVDNASVRQGGQAEHVNVQLARTPVCRRMVRYVTAKESAFVDVAVASMVLTGTVTRVPNARSAQTQHLKTCPTKCIEYKPCVMCQQWGTGPYDEERCAECPFKVIPVEELPADDCTFYYLYYYDEATDNATVWVREHKDCPPPVPVLAIVLGVIAGIVILGLILLLVWKLLTVLHDRAEYAKFNNERLMAKWDTNENPIYKQATTTFRNPVYAGNKNKGL</sequence>
<dbReference type="GO" id="GO:0007160">
    <property type="term" value="P:cell-matrix adhesion"/>
    <property type="evidence" value="ECO:0007669"/>
    <property type="project" value="TreeGrafter"/>
</dbReference>
<evidence type="ECO:0000256" key="15">
    <source>
        <dbReference type="RuleBase" id="RU000633"/>
    </source>
</evidence>
<dbReference type="GO" id="GO:0007229">
    <property type="term" value="P:integrin-mediated signaling pathway"/>
    <property type="evidence" value="ECO:0007669"/>
    <property type="project" value="UniProtKB-KW"/>
</dbReference>
<dbReference type="GO" id="GO:0005925">
    <property type="term" value="C:focal adhesion"/>
    <property type="evidence" value="ECO:0007669"/>
    <property type="project" value="TreeGrafter"/>
</dbReference>
<dbReference type="PANTHER" id="PTHR10082:SF60">
    <property type="entry name" value="INTEGRIN BETA-PS"/>
    <property type="match status" value="1"/>
</dbReference>
<dbReference type="Gene3D" id="4.10.1240.30">
    <property type="match status" value="2"/>
</dbReference>
<dbReference type="Pfam" id="PF17205">
    <property type="entry name" value="PSI_integrin"/>
    <property type="match status" value="1"/>
</dbReference>
<keyword evidence="12 16" id="KW-0472">Membrane</keyword>
<keyword evidence="9 15" id="KW-0130">Cell adhesion</keyword>
<evidence type="ECO:0000313" key="22">
    <source>
        <dbReference type="Proteomes" id="UP000053676"/>
    </source>
</evidence>
<evidence type="ECO:0000256" key="8">
    <source>
        <dbReference type="ARBA" id="ARBA00022737"/>
    </source>
</evidence>
<evidence type="ECO:0000259" key="18">
    <source>
        <dbReference type="SMART" id="SM00187"/>
    </source>
</evidence>
<evidence type="ECO:0000256" key="11">
    <source>
        <dbReference type="ARBA" id="ARBA00023037"/>
    </source>
</evidence>
<dbReference type="Proteomes" id="UP000053676">
    <property type="component" value="Unassembled WGS sequence"/>
</dbReference>
<dbReference type="Pfam" id="PF08725">
    <property type="entry name" value="Integrin_b_cyt"/>
    <property type="match status" value="1"/>
</dbReference>
<dbReference type="InterPro" id="IPR057073">
    <property type="entry name" value="EGF_integrin_2"/>
</dbReference>
<evidence type="ECO:0000256" key="17">
    <source>
        <dbReference type="SAM" id="SignalP"/>
    </source>
</evidence>
<evidence type="ECO:0000256" key="12">
    <source>
        <dbReference type="ARBA" id="ARBA00023136"/>
    </source>
</evidence>
<dbReference type="KEGG" id="nai:NECAME_15363"/>
<keyword evidence="5" id="KW-0597">Phosphoprotein</keyword>
<keyword evidence="11 15" id="KW-0401">Integrin</keyword>
<comment type="similarity">
    <text evidence="2 15">Belongs to the integrin beta chain family.</text>
</comment>
<dbReference type="SMART" id="SM01242">
    <property type="entry name" value="Integrin_B_tail"/>
    <property type="match status" value="2"/>
</dbReference>
<keyword evidence="22" id="KW-1185">Reference proteome</keyword>
<keyword evidence="14" id="KW-0325">Glycoprotein</keyword>
<evidence type="ECO:0000256" key="5">
    <source>
        <dbReference type="ARBA" id="ARBA00022553"/>
    </source>
</evidence>
<dbReference type="GO" id="GO:0008305">
    <property type="term" value="C:integrin complex"/>
    <property type="evidence" value="ECO:0007669"/>
    <property type="project" value="TreeGrafter"/>
</dbReference>
<dbReference type="FunFam" id="3.40.50.410:FF:000002">
    <property type="entry name" value="Integrin beta"/>
    <property type="match status" value="1"/>
</dbReference>
<dbReference type="PROSITE" id="PS00243">
    <property type="entry name" value="I_EGF_1"/>
    <property type="match status" value="1"/>
</dbReference>
<dbReference type="SUPFAM" id="SSF103575">
    <property type="entry name" value="Plexin repeat"/>
    <property type="match status" value="1"/>
</dbReference>
<keyword evidence="6 15" id="KW-0812">Transmembrane</keyword>
<feature type="chain" id="PRO_5004825403" description="Integrin beta" evidence="17">
    <location>
        <begin position="17"/>
        <end position="887"/>
    </location>
</feature>
<dbReference type="FunFam" id="2.60.40.1510:FF:000024">
    <property type="entry name" value="Integrin beta"/>
    <property type="match status" value="1"/>
</dbReference>
<dbReference type="GO" id="GO:0098609">
    <property type="term" value="P:cell-cell adhesion"/>
    <property type="evidence" value="ECO:0007669"/>
    <property type="project" value="TreeGrafter"/>
</dbReference>
<feature type="domain" description="Integrin beta subunit VWA" evidence="18">
    <location>
        <begin position="49"/>
        <end position="474"/>
    </location>
</feature>
<dbReference type="InterPro" id="IPR002369">
    <property type="entry name" value="Integrin_bsu_VWA"/>
</dbReference>
<dbReference type="InterPro" id="IPR036465">
    <property type="entry name" value="vWFA_dom_sf"/>
</dbReference>
<keyword evidence="8" id="KW-0677">Repeat</keyword>
<proteinExistence type="inferred from homology"/>
<dbReference type="SUPFAM" id="SSF69687">
    <property type="entry name" value="Integrin beta tail domain"/>
    <property type="match status" value="2"/>
</dbReference>
<dbReference type="GO" id="GO:0033627">
    <property type="term" value="P:cell adhesion mediated by integrin"/>
    <property type="evidence" value="ECO:0007669"/>
    <property type="project" value="TreeGrafter"/>
</dbReference>
<dbReference type="OMA" id="NCVCGAC"/>
<evidence type="ECO:0000256" key="16">
    <source>
        <dbReference type="SAM" id="Phobius"/>
    </source>
</evidence>
<dbReference type="Gene3D" id="2.60.40.1510">
    <property type="entry name" value="ntegrin, alpha v. Chain A, domain 3"/>
    <property type="match status" value="1"/>
</dbReference>
<dbReference type="Gene3D" id="1.20.5.100">
    <property type="entry name" value="Cytochrome c1, transmembrane anchor, C-terminal"/>
    <property type="match status" value="1"/>
</dbReference>
<evidence type="ECO:0000259" key="19">
    <source>
        <dbReference type="SMART" id="SM01241"/>
    </source>
</evidence>
<evidence type="ECO:0000313" key="21">
    <source>
        <dbReference type="EMBL" id="ETN69356.1"/>
    </source>
</evidence>
<accession>W2SKI7</accession>
<evidence type="ECO:0000256" key="3">
    <source>
        <dbReference type="ARBA" id="ARBA00022475"/>
    </source>
</evidence>
<dbReference type="AlphaFoldDB" id="W2SKI7"/>
<evidence type="ECO:0000256" key="2">
    <source>
        <dbReference type="ARBA" id="ARBA00007449"/>
    </source>
</evidence>
<dbReference type="STRING" id="51031.W2SKI7"/>
<dbReference type="Gene3D" id="3.40.50.410">
    <property type="entry name" value="von Willebrand factor, type A domain"/>
    <property type="match status" value="1"/>
</dbReference>
<evidence type="ECO:0000256" key="13">
    <source>
        <dbReference type="ARBA" id="ARBA00023157"/>
    </source>
</evidence>
<dbReference type="EMBL" id="KI669121">
    <property type="protein sequence ID" value="ETN69356.1"/>
    <property type="molecule type" value="Genomic_DNA"/>
</dbReference>
<keyword evidence="4" id="KW-0245">EGF-like domain</keyword>
<dbReference type="Pfam" id="PF00362">
    <property type="entry name" value="Integrin_beta"/>
    <property type="match status" value="1"/>
</dbReference>
<dbReference type="SMART" id="SM01241">
    <property type="entry name" value="Integrin_b_cyt"/>
    <property type="match status" value="1"/>
</dbReference>
<feature type="domain" description="Integrin beta subunit tail" evidence="20">
    <location>
        <begin position="589"/>
        <end position="663"/>
    </location>
</feature>
<name>W2SKI7_NECAM</name>
<dbReference type="InterPro" id="IPR015812">
    <property type="entry name" value="Integrin_bsu"/>
</dbReference>
<evidence type="ECO:0000256" key="14">
    <source>
        <dbReference type="ARBA" id="ARBA00023180"/>
    </source>
</evidence>
<feature type="transmembrane region" description="Helical" evidence="16">
    <location>
        <begin position="813"/>
        <end position="835"/>
    </location>
</feature>
<organism evidence="21 22">
    <name type="scientific">Necator americanus</name>
    <name type="common">Human hookworm</name>
    <dbReference type="NCBI Taxonomy" id="51031"/>
    <lineage>
        <taxon>Eukaryota</taxon>
        <taxon>Metazoa</taxon>
        <taxon>Ecdysozoa</taxon>
        <taxon>Nematoda</taxon>
        <taxon>Chromadorea</taxon>
        <taxon>Rhabditida</taxon>
        <taxon>Rhabditina</taxon>
        <taxon>Rhabditomorpha</taxon>
        <taxon>Strongyloidea</taxon>
        <taxon>Ancylostomatidae</taxon>
        <taxon>Bunostominae</taxon>
        <taxon>Necator</taxon>
    </lineage>
</organism>
<dbReference type="GO" id="GO:0016477">
    <property type="term" value="P:cell migration"/>
    <property type="evidence" value="ECO:0007669"/>
    <property type="project" value="TreeGrafter"/>
</dbReference>
<dbReference type="InterPro" id="IPR033760">
    <property type="entry name" value="Integrin_beta_N"/>
</dbReference>
<dbReference type="InterPro" id="IPR012896">
    <property type="entry name" value="Integrin_bsu_tail"/>
</dbReference>
<dbReference type="Gene3D" id="2.10.25.10">
    <property type="entry name" value="Laminin"/>
    <property type="match status" value="2"/>
</dbReference>
<dbReference type="FunFam" id="1.20.5.100:FF:000002">
    <property type="entry name" value="Integrin beta"/>
    <property type="match status" value="1"/>
</dbReference>
<dbReference type="GO" id="GO:0009986">
    <property type="term" value="C:cell surface"/>
    <property type="evidence" value="ECO:0007669"/>
    <property type="project" value="TreeGrafter"/>
</dbReference>
<feature type="domain" description="Integrin beta subunit tail" evidence="20">
    <location>
        <begin position="742"/>
        <end position="812"/>
    </location>
</feature>
<evidence type="ECO:0000256" key="7">
    <source>
        <dbReference type="ARBA" id="ARBA00022729"/>
    </source>
</evidence>
<evidence type="ECO:0000259" key="20">
    <source>
        <dbReference type="SMART" id="SM01242"/>
    </source>
</evidence>
<dbReference type="PANTHER" id="PTHR10082">
    <property type="entry name" value="INTEGRIN BETA SUBUNIT"/>
    <property type="match status" value="1"/>
</dbReference>
<keyword evidence="7 17" id="KW-0732">Signal</keyword>
<dbReference type="InterPro" id="IPR036349">
    <property type="entry name" value="Integrin_bsu_tail_dom_sf"/>
</dbReference>
<dbReference type="OrthoDB" id="410592at2759"/>
<protein>
    <recommendedName>
        <fullName evidence="15">Integrin beta</fullName>
    </recommendedName>
</protein>
<evidence type="ECO:0000256" key="10">
    <source>
        <dbReference type="ARBA" id="ARBA00022989"/>
    </source>
</evidence>
<keyword evidence="13" id="KW-1015">Disulfide bond</keyword>
<feature type="domain" description="Integrin beta subunit cytoplasmic" evidence="19">
    <location>
        <begin position="836"/>
        <end position="882"/>
    </location>
</feature>
<dbReference type="SUPFAM" id="SSF69179">
    <property type="entry name" value="Integrin domains"/>
    <property type="match status" value="1"/>
</dbReference>
<dbReference type="Gene3D" id="3.30.1680.10">
    <property type="entry name" value="ligand-binding face of the semaphorins, domain 2"/>
    <property type="match status" value="1"/>
</dbReference>
<feature type="signal peptide" evidence="17">
    <location>
        <begin position="1"/>
        <end position="16"/>
    </location>
</feature>
<keyword evidence="10 16" id="KW-1133">Transmembrane helix</keyword>
<comment type="subcellular location">
    <subcellularLocation>
        <location evidence="1 15">Cell membrane</location>
        <topology evidence="1 15">Single-pass type I membrane protein</topology>
    </subcellularLocation>
</comment>
<evidence type="ECO:0000256" key="6">
    <source>
        <dbReference type="ARBA" id="ARBA00022692"/>
    </source>
</evidence>
<dbReference type="PROSITE" id="PS52047">
    <property type="entry name" value="I_EGF_2"/>
    <property type="match status" value="1"/>
</dbReference>